<feature type="region of interest" description="Disordered" evidence="3">
    <location>
        <begin position="115"/>
        <end position="212"/>
    </location>
</feature>
<dbReference type="InterPro" id="IPR002772">
    <property type="entry name" value="Glyco_hydro_3_C"/>
</dbReference>
<evidence type="ECO:0000313" key="5">
    <source>
        <dbReference type="EMBL" id="RNF87918.1"/>
    </source>
</evidence>
<dbReference type="EMBL" id="RIBZ01000811">
    <property type="protein sequence ID" value="RNF87918.1"/>
    <property type="molecule type" value="Genomic_DNA"/>
</dbReference>
<evidence type="ECO:0000256" key="3">
    <source>
        <dbReference type="SAM" id="MobiDB-lite"/>
    </source>
</evidence>
<dbReference type="Pfam" id="PF00933">
    <property type="entry name" value="Glyco_hydro_3"/>
    <property type="match status" value="1"/>
</dbReference>
<dbReference type="InterPro" id="IPR037524">
    <property type="entry name" value="PA14/GLEYA"/>
</dbReference>
<accession>A0A3M8T2V6</accession>
<dbReference type="InterPro" id="IPR013783">
    <property type="entry name" value="Ig-like_fold"/>
</dbReference>
<evidence type="ECO:0000256" key="2">
    <source>
        <dbReference type="ARBA" id="ARBA00022801"/>
    </source>
</evidence>
<feature type="compositionally biased region" description="Basic and acidic residues" evidence="3">
    <location>
        <begin position="178"/>
        <end position="194"/>
    </location>
</feature>
<comment type="caution">
    <text evidence="5">The sequence shown here is derived from an EMBL/GenBank/DDBJ whole genome shotgun (WGS) entry which is preliminary data.</text>
</comment>
<dbReference type="InterPro" id="IPR036881">
    <property type="entry name" value="Glyco_hydro_3_C_sf"/>
</dbReference>
<dbReference type="Gene3D" id="2.60.120.260">
    <property type="entry name" value="Galactose-binding domain-like"/>
    <property type="match status" value="1"/>
</dbReference>
<dbReference type="InterPro" id="IPR001764">
    <property type="entry name" value="Glyco_hydro_3_N"/>
</dbReference>
<dbReference type="InterPro" id="IPR036962">
    <property type="entry name" value="Glyco_hydro_3_N_sf"/>
</dbReference>
<feature type="compositionally biased region" description="Basic and acidic residues" evidence="3">
    <location>
        <begin position="150"/>
        <end position="161"/>
    </location>
</feature>
<dbReference type="InterPro" id="IPR026891">
    <property type="entry name" value="Fn3-like"/>
</dbReference>
<dbReference type="SMART" id="SM01217">
    <property type="entry name" value="Fn3_like"/>
    <property type="match status" value="1"/>
</dbReference>
<dbReference type="Gene3D" id="3.40.50.1700">
    <property type="entry name" value="Glycoside hydrolase family 3 C-terminal domain"/>
    <property type="match status" value="1"/>
</dbReference>
<dbReference type="PRINTS" id="PR00133">
    <property type="entry name" value="GLHYDRLASE3"/>
</dbReference>
<feature type="region of interest" description="Disordered" evidence="3">
    <location>
        <begin position="41"/>
        <end position="101"/>
    </location>
</feature>
<comment type="similarity">
    <text evidence="1">Belongs to the glycosyl hydrolase 3 family.</text>
</comment>
<dbReference type="SUPFAM" id="SSF52279">
    <property type="entry name" value="Beta-D-glucan exohydrolase, C-terminal domain"/>
    <property type="match status" value="1"/>
</dbReference>
<feature type="compositionally biased region" description="Gly residues" evidence="3">
    <location>
        <begin position="92"/>
        <end position="101"/>
    </location>
</feature>
<dbReference type="InterPro" id="IPR017853">
    <property type="entry name" value="GH"/>
</dbReference>
<dbReference type="GO" id="GO:0005975">
    <property type="term" value="P:carbohydrate metabolic process"/>
    <property type="evidence" value="ECO:0007669"/>
    <property type="project" value="InterPro"/>
</dbReference>
<keyword evidence="6" id="KW-1185">Reference proteome</keyword>
<sequence>MLSLFAIPRLEVQRNEESCHGRSGTPSQADVTRVSGLLRAARRGHGGDHQHALGGPARRGRRRRGGGRHERRKPAARRHPRGRLRHDRAGRTGQGCGGCGGDTCRRTRRLGPVGARHTRCRHRRIPVTRAAGPPRARRRRRPRAAPGHRVLLDRPPRDRGVLRRQRRRRHPQGHGRHPHPDETLPAGERADPRPGSRAHPRPWTRGARGGGRHFEAFSEDPLLTGRLAAAYVRGIQDNGVAATPKHYIANDYETDRFTASTEVSERTLREVYLLPFEKAVTEARAWAVMSAYNAVNGVTATENDLLQTPLNSEWGFDGVVVSDWTAVRSTNAARAAQDLEMPGPRGAWGDALLAAVESGAVDGADIDRKVLRILTLAARVGALEGTEAVEPTTADSGAGFAREAAAEGMVLVRNTGGVLPLDPGAVTRIAVIGHNADRARTQGGGSATVVPEKVVSPLDGIIAAFPDADIEYALGAVVQEGIAELPLDALTNPATGGPGVRVRFLSDGRGLFAEDRRATRLVWFGGDAPVDRSDTLEITTRYTSPRTETLRLGIAAPGVSRIWADGKLVLDADVPLADEQLGAAFLHPPTTSTAVPVAAGQAVDIRVEYEIAKELGLAGALAYTLGTEADDSDPDGLIERAAAAAARADVAVVVVGTNSNVESEGFDRTSLALPGRQDALVSAVARANPRTVVAVNSGSPVELPWRDDVAAVLLTWFGGQEYGNALADVLTGSREPGGRLPTTWPTRQRDVPVLDVTPVNGTVRYDEGVHVGYRAWLRSGTAPAYPFGYGLGYTTWAVDRATATAELGPEGGVEVRAEVTNTGGRAGKHVVQVYASRAHTAVDRPARWLVGHEVVRLAPGTTETVNITVPARAFAHWDEDAWGYEPGEFTLHVGSSADDLPASVPVRLR</sequence>
<gene>
    <name evidence="5" type="ORF">EEJ42_41685</name>
</gene>
<dbReference type="Pfam" id="PF01915">
    <property type="entry name" value="Glyco_hydro_3_C"/>
    <property type="match status" value="1"/>
</dbReference>
<feature type="compositionally biased region" description="Basic residues" evidence="3">
    <location>
        <begin position="58"/>
        <end position="88"/>
    </location>
</feature>
<dbReference type="Pfam" id="PF14310">
    <property type="entry name" value="Fn3-like"/>
    <property type="match status" value="1"/>
</dbReference>
<dbReference type="Gene3D" id="3.20.20.300">
    <property type="entry name" value="Glycoside hydrolase, family 3, N-terminal domain"/>
    <property type="match status" value="1"/>
</dbReference>
<dbReference type="SUPFAM" id="SSF51445">
    <property type="entry name" value="(Trans)glycosidases"/>
    <property type="match status" value="1"/>
</dbReference>
<evidence type="ECO:0000259" key="4">
    <source>
        <dbReference type="PROSITE" id="PS51820"/>
    </source>
</evidence>
<dbReference type="Gene3D" id="2.60.40.10">
    <property type="entry name" value="Immunoglobulins"/>
    <property type="match status" value="1"/>
</dbReference>
<proteinExistence type="inferred from homology"/>
<dbReference type="PANTHER" id="PTHR42715">
    <property type="entry name" value="BETA-GLUCOSIDASE"/>
    <property type="match status" value="1"/>
</dbReference>
<feature type="compositionally biased region" description="Basic residues" evidence="3">
    <location>
        <begin position="162"/>
        <end position="177"/>
    </location>
</feature>
<feature type="domain" description="PA14" evidence="4">
    <location>
        <begin position="495"/>
        <end position="642"/>
    </location>
</feature>
<dbReference type="AlphaFoldDB" id="A0A3M8T2V6"/>
<reference evidence="5 6" key="1">
    <citation type="submission" date="2018-11" db="EMBL/GenBank/DDBJ databases">
        <title>The Potential of Streptomyces as Biocontrol Agents against the Tomato grey mould, Botrytis cinerea (Gray mold) Frontiers in Microbiology.</title>
        <authorList>
            <person name="Li D."/>
        </authorList>
    </citation>
    <scope>NUCLEOTIDE SEQUENCE [LARGE SCALE GENOMIC DNA]</scope>
    <source>
        <strain evidence="5 6">NEAU-LD23</strain>
    </source>
</reference>
<organism evidence="5 6">
    <name type="scientific">Streptomyces botrytidirepellens</name>
    <dbReference type="NCBI Taxonomy" id="2486417"/>
    <lineage>
        <taxon>Bacteria</taxon>
        <taxon>Bacillati</taxon>
        <taxon>Actinomycetota</taxon>
        <taxon>Actinomycetes</taxon>
        <taxon>Kitasatosporales</taxon>
        <taxon>Streptomycetaceae</taxon>
        <taxon>Streptomyces</taxon>
    </lineage>
</organism>
<dbReference type="GO" id="GO:0004553">
    <property type="term" value="F:hydrolase activity, hydrolyzing O-glycosyl compounds"/>
    <property type="evidence" value="ECO:0007669"/>
    <property type="project" value="InterPro"/>
</dbReference>
<feature type="compositionally biased region" description="Basic residues" evidence="3">
    <location>
        <begin position="116"/>
        <end position="126"/>
    </location>
</feature>
<evidence type="ECO:0000256" key="1">
    <source>
        <dbReference type="ARBA" id="ARBA00005336"/>
    </source>
</evidence>
<name>A0A3M8T2V6_9ACTN</name>
<protein>
    <submittedName>
        <fullName evidence="5">Glycosyl hydrolase</fullName>
    </submittedName>
</protein>
<dbReference type="PANTHER" id="PTHR42715:SF10">
    <property type="entry name" value="BETA-GLUCOSIDASE"/>
    <property type="match status" value="1"/>
</dbReference>
<dbReference type="PROSITE" id="PS51820">
    <property type="entry name" value="PA14"/>
    <property type="match status" value="1"/>
</dbReference>
<dbReference type="Proteomes" id="UP000275401">
    <property type="component" value="Unassembled WGS sequence"/>
</dbReference>
<evidence type="ECO:0000313" key="6">
    <source>
        <dbReference type="Proteomes" id="UP000275401"/>
    </source>
</evidence>
<keyword evidence="2 5" id="KW-0378">Hydrolase</keyword>
<dbReference type="InterPro" id="IPR050288">
    <property type="entry name" value="Cellulose_deg_GH3"/>
</dbReference>